<dbReference type="EMBL" id="UYWY01021599">
    <property type="protein sequence ID" value="VDM44504.1"/>
    <property type="molecule type" value="Genomic_DNA"/>
</dbReference>
<organism evidence="2 3">
    <name type="scientific">Toxocara canis</name>
    <name type="common">Canine roundworm</name>
    <dbReference type="NCBI Taxonomy" id="6265"/>
    <lineage>
        <taxon>Eukaryota</taxon>
        <taxon>Metazoa</taxon>
        <taxon>Ecdysozoa</taxon>
        <taxon>Nematoda</taxon>
        <taxon>Chromadorea</taxon>
        <taxon>Rhabditida</taxon>
        <taxon>Spirurina</taxon>
        <taxon>Ascaridomorpha</taxon>
        <taxon>Ascaridoidea</taxon>
        <taxon>Toxocaridae</taxon>
        <taxon>Toxocara</taxon>
    </lineage>
</organism>
<proteinExistence type="predicted"/>
<dbReference type="WBParaSite" id="TCNE_0001318301-mRNA-1">
    <property type="protein sequence ID" value="TCNE_0001318301-mRNA-1"/>
    <property type="gene ID" value="TCNE_0001318301"/>
</dbReference>
<dbReference type="AlphaFoldDB" id="A0A183UXG3"/>
<evidence type="ECO:0000313" key="1">
    <source>
        <dbReference type="EMBL" id="VDM44504.1"/>
    </source>
</evidence>
<sequence>MAYNEACKNYNYTVEFEDEVALDLFIQERGFRRVNERERNGVVKMNYVCQQFWQRDIRCSHKLCVIKKDGLLIAKTTDKGQPHIHKRLPPEICEPNEHERTSDPYKVESQLHEIIRHSTPDVLAKLKEAYERKKREQERIALKWCHFAQSFYPSLAAPSNKFSHAGLTLTPAHHKPLLSYDYQIQFANEEEAQHYIKRNGFHKVFERERKKGGHKLYYDCDYFNRPDVRCPHKLTLTVADGIIVGKTTDMGRPHNHRICYGRMPPASTVMGPDFFHPRSETSAISSSMIGKKLAPTSATSTCAAETCAAFSRTVSKPELSSNMSKSADPSAATIATISKPESSSRMSTRTDVQLQNLLQGCSSGVLNKMKYIYERKRRDKERIALQLFSRLPLDRQREFLEMIRNLIKRAHISLKYLSGKLYLLDRDKYGASKFTSSKVRAQVGCNFPDELLQQTHLSALGIGDDDNEDAFGYDSPLEEEMEEENDEDMRSPYNWDVSCGAQKNATLRNESAVEPILRTAMNRNLNTSGVEMARDDHQTTECSTMVDNSADATRTQQLAFLNTTFGEMETQLAADESRQVASDKVTWNAILKIDDQMPTSKIDDQMPTSKVC</sequence>
<accession>A0A183UXG3</accession>
<dbReference type="Proteomes" id="UP000050794">
    <property type="component" value="Unassembled WGS sequence"/>
</dbReference>
<reference evidence="3" key="1">
    <citation type="submission" date="2016-06" db="UniProtKB">
        <authorList>
            <consortium name="WormBaseParasite"/>
        </authorList>
    </citation>
    <scope>IDENTIFICATION</scope>
</reference>
<reference evidence="1 2" key="2">
    <citation type="submission" date="2018-11" db="EMBL/GenBank/DDBJ databases">
        <authorList>
            <consortium name="Pathogen Informatics"/>
        </authorList>
    </citation>
    <scope>NUCLEOTIDE SEQUENCE [LARGE SCALE GENOMIC DNA]</scope>
</reference>
<name>A0A183UXG3_TOXCA</name>
<protein>
    <submittedName>
        <fullName evidence="3">Protein FAR1-RELATED SEQUENCE</fullName>
    </submittedName>
</protein>
<keyword evidence="2" id="KW-1185">Reference proteome</keyword>
<gene>
    <name evidence="1" type="ORF">TCNE_LOCUS13183</name>
</gene>
<evidence type="ECO:0000313" key="3">
    <source>
        <dbReference type="WBParaSite" id="TCNE_0001318301-mRNA-1"/>
    </source>
</evidence>
<evidence type="ECO:0000313" key="2">
    <source>
        <dbReference type="Proteomes" id="UP000050794"/>
    </source>
</evidence>